<proteinExistence type="predicted"/>
<sequence>MGYLVRNGRTDFYYVDYAARSGLFYQIHSGQTVRTKGLTPDALNEYAVAKDDGGRVHICLKNRRNQILHMKETKTGFQTEIILEDSENQYRITGLRMVAQKEVYLFYRAFNAEEDSYHIVCQQIHGAGIESEPQVIAQLPSDTSVFDVGLGSGGVYVITVGQVERGYSIFLHTFAIRENRWLRTRCLLQVPTEPESITFCVSDHGTVHVGYVVNQYGQHRLQYAQRRDDEDLSFMQSDRGQVLASAGTKLEPAMFLFNGRIWIHWKESVGIRMVMSSDEGLHFSSSRLCTISQSAQLIYYVHREEDRLQGQRFYGVVSPQPLLAILHEIDTCGVFLERPREELRLVLEDQEQVRPCQKPHQEYYIQLRAMEEEQQRLLQQYQDLEEVNVQLREEAESWKERCFAAQARQKMEIKKREMLRDQCEDIPKEDIQQTDYR</sequence>
<dbReference type="AlphaFoldDB" id="A0A926HWQ5"/>
<gene>
    <name evidence="2" type="ORF">H8730_05390</name>
</gene>
<evidence type="ECO:0000313" key="2">
    <source>
        <dbReference type="EMBL" id="MBC8542972.1"/>
    </source>
</evidence>
<dbReference type="Proteomes" id="UP000657006">
    <property type="component" value="Unassembled WGS sequence"/>
</dbReference>
<keyword evidence="1" id="KW-0175">Coiled coil</keyword>
<comment type="caution">
    <text evidence="2">The sequence shown here is derived from an EMBL/GenBank/DDBJ whole genome shotgun (WGS) entry which is preliminary data.</text>
</comment>
<keyword evidence="3" id="KW-1185">Reference proteome</keyword>
<name>A0A926HWQ5_9FIRM</name>
<evidence type="ECO:0000313" key="3">
    <source>
        <dbReference type="Proteomes" id="UP000657006"/>
    </source>
</evidence>
<organism evidence="2 3">
    <name type="scientific">Bianquea renquensis</name>
    <dbReference type="NCBI Taxonomy" id="2763661"/>
    <lineage>
        <taxon>Bacteria</taxon>
        <taxon>Bacillati</taxon>
        <taxon>Bacillota</taxon>
        <taxon>Clostridia</taxon>
        <taxon>Eubacteriales</taxon>
        <taxon>Bianqueaceae</taxon>
        <taxon>Bianquea</taxon>
    </lineage>
</organism>
<evidence type="ECO:0000256" key="1">
    <source>
        <dbReference type="SAM" id="Coils"/>
    </source>
</evidence>
<dbReference type="RefSeq" id="WP_177713983.1">
    <property type="nucleotide sequence ID" value="NZ_JACRSQ010000005.1"/>
</dbReference>
<protein>
    <submittedName>
        <fullName evidence="2">Uncharacterized protein</fullName>
    </submittedName>
</protein>
<accession>A0A926HWQ5</accession>
<feature type="coiled-coil region" evidence="1">
    <location>
        <begin position="360"/>
        <end position="408"/>
    </location>
</feature>
<dbReference type="EMBL" id="JACRSQ010000005">
    <property type="protein sequence ID" value="MBC8542972.1"/>
    <property type="molecule type" value="Genomic_DNA"/>
</dbReference>
<reference evidence="2" key="1">
    <citation type="submission" date="2020-08" db="EMBL/GenBank/DDBJ databases">
        <title>Genome public.</title>
        <authorList>
            <person name="Liu C."/>
            <person name="Sun Q."/>
        </authorList>
    </citation>
    <scope>NUCLEOTIDE SEQUENCE</scope>
    <source>
        <strain evidence="2">NSJ-32</strain>
    </source>
</reference>